<name>A0A812Q7B8_SYMPI</name>
<sequence length="120" mass="12849">NPPEAPAAAEEADGRAHRPDASAKEASRKEAKAKIPEKRPEEPPPKEEPEEQSAQMGSTEEPVGWLPEGHECNTCKKQVSAFGGVFCGRRKAGFIPIAGCGAAVCWRCMNRSSKDASFGK</sequence>
<dbReference type="OrthoDB" id="440787at2759"/>
<proteinExistence type="predicted"/>
<feature type="non-terminal residue" evidence="2">
    <location>
        <position position="120"/>
    </location>
</feature>
<comment type="caution">
    <text evidence="2">The sequence shown here is derived from an EMBL/GenBank/DDBJ whole genome shotgun (WGS) entry which is preliminary data.</text>
</comment>
<accession>A0A812Q7B8</accession>
<evidence type="ECO:0000256" key="1">
    <source>
        <dbReference type="SAM" id="MobiDB-lite"/>
    </source>
</evidence>
<feature type="region of interest" description="Disordered" evidence="1">
    <location>
        <begin position="1"/>
        <end position="65"/>
    </location>
</feature>
<evidence type="ECO:0000313" key="2">
    <source>
        <dbReference type="EMBL" id="CAE7381406.1"/>
    </source>
</evidence>
<organism evidence="2 3">
    <name type="scientific">Symbiodinium pilosum</name>
    <name type="common">Dinoflagellate</name>
    <dbReference type="NCBI Taxonomy" id="2952"/>
    <lineage>
        <taxon>Eukaryota</taxon>
        <taxon>Sar</taxon>
        <taxon>Alveolata</taxon>
        <taxon>Dinophyceae</taxon>
        <taxon>Suessiales</taxon>
        <taxon>Symbiodiniaceae</taxon>
        <taxon>Symbiodinium</taxon>
    </lineage>
</organism>
<dbReference type="Proteomes" id="UP000649617">
    <property type="component" value="Unassembled WGS sequence"/>
</dbReference>
<reference evidence="2" key="1">
    <citation type="submission" date="2021-02" db="EMBL/GenBank/DDBJ databases">
        <authorList>
            <person name="Dougan E. K."/>
            <person name="Rhodes N."/>
            <person name="Thang M."/>
            <person name="Chan C."/>
        </authorList>
    </citation>
    <scope>NUCLEOTIDE SEQUENCE</scope>
</reference>
<dbReference type="AlphaFoldDB" id="A0A812Q7B8"/>
<feature type="non-terminal residue" evidence="2">
    <location>
        <position position="1"/>
    </location>
</feature>
<gene>
    <name evidence="2" type="ORF">SPIL2461_LOCUS9304</name>
</gene>
<evidence type="ECO:0000313" key="3">
    <source>
        <dbReference type="Proteomes" id="UP000649617"/>
    </source>
</evidence>
<feature type="compositionally biased region" description="Basic and acidic residues" evidence="1">
    <location>
        <begin position="12"/>
        <end position="47"/>
    </location>
</feature>
<dbReference type="EMBL" id="CAJNIZ010016113">
    <property type="protein sequence ID" value="CAE7381406.1"/>
    <property type="molecule type" value="Genomic_DNA"/>
</dbReference>
<keyword evidence="3" id="KW-1185">Reference proteome</keyword>
<protein>
    <submittedName>
        <fullName evidence="2">Uncharacterized protein</fullName>
    </submittedName>
</protein>